<keyword evidence="3" id="KW-1185">Reference proteome</keyword>
<proteinExistence type="predicted"/>
<dbReference type="SUPFAM" id="SSF55347">
    <property type="entry name" value="Glyceraldehyde-3-phosphate dehydrogenase-like, C-terminal domain"/>
    <property type="match status" value="1"/>
</dbReference>
<gene>
    <name evidence="2" type="ORF">ACFP81_03360</name>
</gene>
<protein>
    <recommendedName>
        <fullName evidence="1">N-acetyl-gamma-glutamyl-phosphate reductase dimerisation domain-containing protein</fullName>
    </recommendedName>
</protein>
<dbReference type="Proteomes" id="UP001596297">
    <property type="component" value="Unassembled WGS sequence"/>
</dbReference>
<name>A0ABW1YCC2_9DEIO</name>
<accession>A0ABW1YCC2</accession>
<feature type="domain" description="N-acetyl-gamma-glutamyl-phosphate reductase dimerisation" evidence="1">
    <location>
        <begin position="188"/>
        <end position="283"/>
    </location>
</feature>
<evidence type="ECO:0000259" key="1">
    <source>
        <dbReference type="Pfam" id="PF22698"/>
    </source>
</evidence>
<sequence>MCGTGQLALGAGMSAAQATPETLPHAHVAVLGAESALAGELLRLLAAHPAAPRVQPVSTLGGSAPEDLHPQLRGLALPETLAACPSDTDVTFWVSGEWPQTSGLIIDLRPAPLRPGWRAALPERWPALPQADLAGYQGLSAAALGGALALEPLLRLGVLLPKGLRVDALTGGDTLRLSDPLGQQRAELSAVLPGKFPLELLEAEVPGARAALVVTQAWLPDGYSDHDAWQAYREVYSGQPWVRLRRSPDRPLEPADLAGCATVELALDLELDTGRLVISAAFDPRAARAARAVAAFNAWLGLDPTTGLEFSAPG</sequence>
<evidence type="ECO:0000313" key="3">
    <source>
        <dbReference type="Proteomes" id="UP001596297"/>
    </source>
</evidence>
<dbReference type="RefSeq" id="WP_380082169.1">
    <property type="nucleotide sequence ID" value="NZ_JBHSWD010000001.1"/>
</dbReference>
<dbReference type="EMBL" id="JBHSWD010000001">
    <property type="protein sequence ID" value="MFC6591160.1"/>
    <property type="molecule type" value="Genomic_DNA"/>
</dbReference>
<evidence type="ECO:0000313" key="2">
    <source>
        <dbReference type="EMBL" id="MFC6591160.1"/>
    </source>
</evidence>
<comment type="caution">
    <text evidence="2">The sequence shown here is derived from an EMBL/GenBank/DDBJ whole genome shotgun (WGS) entry which is preliminary data.</text>
</comment>
<reference evidence="3" key="1">
    <citation type="journal article" date="2019" name="Int. J. Syst. Evol. Microbiol.">
        <title>The Global Catalogue of Microorganisms (GCM) 10K type strain sequencing project: providing services to taxonomists for standard genome sequencing and annotation.</title>
        <authorList>
            <consortium name="The Broad Institute Genomics Platform"/>
            <consortium name="The Broad Institute Genome Sequencing Center for Infectious Disease"/>
            <person name="Wu L."/>
            <person name="Ma J."/>
        </authorList>
    </citation>
    <scope>NUCLEOTIDE SEQUENCE [LARGE SCALE GENOMIC DNA]</scope>
    <source>
        <strain evidence="3">CGMCC 1.15772</strain>
    </source>
</reference>
<dbReference type="Gene3D" id="3.30.360.10">
    <property type="entry name" value="Dihydrodipicolinate Reductase, domain 2"/>
    <property type="match status" value="1"/>
</dbReference>
<dbReference type="Pfam" id="PF22698">
    <property type="entry name" value="Semialdhyde_dhC_1"/>
    <property type="match status" value="1"/>
</dbReference>
<dbReference type="InterPro" id="IPR058924">
    <property type="entry name" value="AGPR_dimerisation_dom"/>
</dbReference>
<organism evidence="2 3">
    <name type="scientific">Deinococcus lacus</name>
    <dbReference type="NCBI Taxonomy" id="392561"/>
    <lineage>
        <taxon>Bacteria</taxon>
        <taxon>Thermotogati</taxon>
        <taxon>Deinococcota</taxon>
        <taxon>Deinococci</taxon>
        <taxon>Deinococcales</taxon>
        <taxon>Deinococcaceae</taxon>
        <taxon>Deinococcus</taxon>
    </lineage>
</organism>